<feature type="domain" description="Peptidase M50" evidence="11">
    <location>
        <begin position="121"/>
        <end position="300"/>
    </location>
</feature>
<dbReference type="PANTHER" id="PTHR31412">
    <property type="entry name" value="ZINC METALLOPROTEASE EGY1"/>
    <property type="match status" value="1"/>
</dbReference>
<evidence type="ECO:0000256" key="8">
    <source>
        <dbReference type="ARBA" id="ARBA00022989"/>
    </source>
</evidence>
<feature type="transmembrane region" description="Helical" evidence="10">
    <location>
        <begin position="288"/>
        <end position="313"/>
    </location>
</feature>
<feature type="transmembrane region" description="Helical" evidence="10">
    <location>
        <begin position="333"/>
        <end position="352"/>
    </location>
</feature>
<dbReference type="GO" id="GO:0016020">
    <property type="term" value="C:membrane"/>
    <property type="evidence" value="ECO:0007669"/>
    <property type="project" value="UniProtKB-SubCell"/>
</dbReference>
<protein>
    <submittedName>
        <fullName evidence="12">Site-2 protease family protein</fullName>
    </submittedName>
</protein>
<dbReference type="Proteomes" id="UP000318509">
    <property type="component" value="Unassembled WGS sequence"/>
</dbReference>
<evidence type="ECO:0000256" key="7">
    <source>
        <dbReference type="ARBA" id="ARBA00022946"/>
    </source>
</evidence>
<gene>
    <name evidence="12" type="ORF">E6H00_13275</name>
</gene>
<dbReference type="InterPro" id="IPR008915">
    <property type="entry name" value="Peptidase_M50"/>
</dbReference>
<feature type="transmembrane region" description="Helical" evidence="10">
    <location>
        <begin position="84"/>
        <end position="105"/>
    </location>
</feature>
<evidence type="ECO:0000313" key="13">
    <source>
        <dbReference type="Proteomes" id="UP000318509"/>
    </source>
</evidence>
<sequence>MVGDPETRFDAIQAAVAAAFPIQEVGFLDGRPAFTIQPGPDVKERFLRLRRDLEPLEVLPLLREREGKTVILLVARPPAGRTEWALPLGLFLATLVTTLIAGAINTSGGGSVAHLIGSGLAFSLSLMAILVCHEMGHKVVSIRRGIDASLPFFIPMVPIPGLGSGTLGAVILTRSPAPNRDALIELGASGPIAGFIAAIPFLIYGAAHSSVVARSALVSPVCSFSSPRLVDFLVNWLLHPDPSSGVIFHPVLFAGWFGLLVTAINLLPASMLDGGHVMRALFGSRVHLVLSIAAAGVAWYFRYWPMAVLILLLLRRGHPGPLDDISPPTAGHIAMAAALVVIFALSAVPLDVTCQ</sequence>
<reference evidence="12 13" key="1">
    <citation type="journal article" date="2019" name="Nat. Microbiol.">
        <title>Mediterranean grassland soil C-N compound turnover is dependent on rainfall and depth, and is mediated by genomically divergent microorganisms.</title>
        <authorList>
            <person name="Diamond S."/>
            <person name="Andeer P.F."/>
            <person name="Li Z."/>
            <person name="Crits-Christoph A."/>
            <person name="Burstein D."/>
            <person name="Anantharaman K."/>
            <person name="Lane K.R."/>
            <person name="Thomas B.C."/>
            <person name="Pan C."/>
            <person name="Northen T.R."/>
            <person name="Banfield J.F."/>
        </authorList>
    </citation>
    <scope>NUCLEOTIDE SEQUENCE [LARGE SCALE GENOMIC DNA]</scope>
    <source>
        <strain evidence="12">NP_3</strain>
    </source>
</reference>
<feature type="transmembrane region" description="Helical" evidence="10">
    <location>
        <begin position="247"/>
        <end position="267"/>
    </location>
</feature>
<feature type="transmembrane region" description="Helical" evidence="10">
    <location>
        <begin position="111"/>
        <end position="131"/>
    </location>
</feature>
<comment type="caution">
    <text evidence="12">The sequence shown here is derived from an EMBL/GenBank/DDBJ whole genome shotgun (WGS) entry which is preliminary data.</text>
</comment>
<evidence type="ECO:0000256" key="1">
    <source>
        <dbReference type="ARBA" id="ARBA00001947"/>
    </source>
</evidence>
<keyword evidence="7" id="KW-0809">Transit peptide</keyword>
<dbReference type="PANTHER" id="PTHR31412:SF0">
    <property type="entry name" value="ZINC METALLOPROTEASE EGY1, CHLOROPLASTIC-RELATED"/>
    <property type="match status" value="1"/>
</dbReference>
<evidence type="ECO:0000256" key="9">
    <source>
        <dbReference type="ARBA" id="ARBA00023136"/>
    </source>
</evidence>
<comment type="subcellular location">
    <subcellularLocation>
        <location evidence="2">Membrane</location>
        <topology evidence="2">Multi-pass membrane protein</topology>
    </subcellularLocation>
</comment>
<keyword evidence="8 10" id="KW-1133">Transmembrane helix</keyword>
<evidence type="ECO:0000259" key="11">
    <source>
        <dbReference type="Pfam" id="PF02163"/>
    </source>
</evidence>
<organism evidence="12 13">
    <name type="scientific">Candidatus Segetimicrobium genomatis</name>
    <dbReference type="NCBI Taxonomy" id="2569760"/>
    <lineage>
        <taxon>Bacteria</taxon>
        <taxon>Bacillati</taxon>
        <taxon>Candidatus Sysuimicrobiota</taxon>
        <taxon>Candidatus Sysuimicrobiia</taxon>
        <taxon>Candidatus Sysuimicrobiales</taxon>
        <taxon>Candidatus Segetimicrobiaceae</taxon>
        <taxon>Candidatus Segetimicrobium</taxon>
    </lineage>
</organism>
<proteinExistence type="inferred from homology"/>
<comment type="similarity">
    <text evidence="3">Belongs to the peptidase M50B family.</text>
</comment>
<dbReference type="InterPro" id="IPR044838">
    <property type="entry name" value="EGY1-like"/>
</dbReference>
<dbReference type="Pfam" id="PF02163">
    <property type="entry name" value="Peptidase_M50"/>
    <property type="match status" value="1"/>
</dbReference>
<feature type="transmembrane region" description="Helical" evidence="10">
    <location>
        <begin position="211"/>
        <end position="227"/>
    </location>
</feature>
<evidence type="ECO:0000313" key="12">
    <source>
        <dbReference type="EMBL" id="TMI88210.1"/>
    </source>
</evidence>
<evidence type="ECO:0000256" key="3">
    <source>
        <dbReference type="ARBA" id="ARBA00007931"/>
    </source>
</evidence>
<dbReference type="GO" id="GO:0006508">
    <property type="term" value="P:proteolysis"/>
    <property type="evidence" value="ECO:0007669"/>
    <property type="project" value="UniProtKB-KW"/>
</dbReference>
<evidence type="ECO:0000256" key="5">
    <source>
        <dbReference type="ARBA" id="ARBA00022692"/>
    </source>
</evidence>
<feature type="transmembrane region" description="Helical" evidence="10">
    <location>
        <begin position="184"/>
        <end position="204"/>
    </location>
</feature>
<feature type="transmembrane region" description="Helical" evidence="10">
    <location>
        <begin position="152"/>
        <end position="172"/>
    </location>
</feature>
<dbReference type="EMBL" id="VBAK01000143">
    <property type="protein sequence ID" value="TMI88210.1"/>
    <property type="molecule type" value="Genomic_DNA"/>
</dbReference>
<evidence type="ECO:0000256" key="10">
    <source>
        <dbReference type="SAM" id="Phobius"/>
    </source>
</evidence>
<dbReference type="CDD" id="cd06160">
    <property type="entry name" value="S2P-M50_like_2"/>
    <property type="match status" value="1"/>
</dbReference>
<accession>A0A537JXI6</accession>
<keyword evidence="6" id="KW-0378">Hydrolase</keyword>
<dbReference type="AlphaFoldDB" id="A0A537JXI6"/>
<evidence type="ECO:0000256" key="4">
    <source>
        <dbReference type="ARBA" id="ARBA00022670"/>
    </source>
</evidence>
<keyword evidence="5 10" id="KW-0812">Transmembrane</keyword>
<keyword evidence="4 12" id="KW-0645">Protease</keyword>
<keyword evidence="9 10" id="KW-0472">Membrane</keyword>
<dbReference type="GO" id="GO:0008233">
    <property type="term" value="F:peptidase activity"/>
    <property type="evidence" value="ECO:0007669"/>
    <property type="project" value="UniProtKB-KW"/>
</dbReference>
<evidence type="ECO:0000256" key="6">
    <source>
        <dbReference type="ARBA" id="ARBA00022801"/>
    </source>
</evidence>
<name>A0A537JXI6_9BACT</name>
<comment type="cofactor">
    <cofactor evidence="1">
        <name>Zn(2+)</name>
        <dbReference type="ChEBI" id="CHEBI:29105"/>
    </cofactor>
</comment>
<evidence type="ECO:0000256" key="2">
    <source>
        <dbReference type="ARBA" id="ARBA00004141"/>
    </source>
</evidence>